<comment type="subcellular location">
    <subcellularLocation>
        <location evidence="1">Cell membrane</location>
        <topology evidence="1">Multi-pass membrane protein</topology>
    </subcellularLocation>
</comment>
<feature type="transmembrane region" description="Helical" evidence="5">
    <location>
        <begin position="440"/>
        <end position="458"/>
    </location>
</feature>
<feature type="transmembrane region" description="Helical" evidence="5">
    <location>
        <begin position="54"/>
        <end position="77"/>
    </location>
</feature>
<evidence type="ECO:0000313" key="8">
    <source>
        <dbReference type="Proteomes" id="UP000199019"/>
    </source>
</evidence>
<evidence type="ECO:0000313" key="7">
    <source>
        <dbReference type="EMBL" id="SES11212.1"/>
    </source>
</evidence>
<dbReference type="OrthoDB" id="9778875at2"/>
<feature type="transmembrane region" description="Helical" evidence="5">
    <location>
        <begin position="245"/>
        <end position="266"/>
    </location>
</feature>
<dbReference type="SUPFAM" id="SSF103473">
    <property type="entry name" value="MFS general substrate transporter"/>
    <property type="match status" value="1"/>
</dbReference>
<dbReference type="Gene3D" id="1.20.1250.20">
    <property type="entry name" value="MFS general substrate transporter like domains"/>
    <property type="match status" value="1"/>
</dbReference>
<keyword evidence="8" id="KW-1185">Reference proteome</keyword>
<evidence type="ECO:0000256" key="2">
    <source>
        <dbReference type="ARBA" id="ARBA00022692"/>
    </source>
</evidence>
<evidence type="ECO:0000256" key="5">
    <source>
        <dbReference type="SAM" id="Phobius"/>
    </source>
</evidence>
<proteinExistence type="predicted"/>
<feature type="domain" description="Major facilitator superfamily (MFS) profile" evidence="6">
    <location>
        <begin position="20"/>
        <end position="462"/>
    </location>
</feature>
<feature type="transmembrane region" description="Helical" evidence="5">
    <location>
        <begin position="278"/>
        <end position="299"/>
    </location>
</feature>
<evidence type="ECO:0000256" key="1">
    <source>
        <dbReference type="ARBA" id="ARBA00004651"/>
    </source>
</evidence>
<keyword evidence="2 5" id="KW-0812">Transmembrane</keyword>
<accession>A0A1H9UPA8</accession>
<dbReference type="Pfam" id="PF07690">
    <property type="entry name" value="MFS_1"/>
    <property type="match status" value="1"/>
</dbReference>
<dbReference type="RefSeq" id="WP_091757775.1">
    <property type="nucleotide sequence ID" value="NZ_FOHB01000003.1"/>
</dbReference>
<dbReference type="AlphaFoldDB" id="A0A1H9UPA8"/>
<reference evidence="8" key="1">
    <citation type="submission" date="2016-10" db="EMBL/GenBank/DDBJ databases">
        <authorList>
            <person name="Varghese N."/>
            <person name="Submissions S."/>
        </authorList>
    </citation>
    <scope>NUCLEOTIDE SEQUENCE [LARGE SCALE GENOMIC DNA]</scope>
    <source>
        <strain evidence="8">CGMCC 1.6963</strain>
    </source>
</reference>
<keyword evidence="4 5" id="KW-0472">Membrane</keyword>
<feature type="transmembrane region" description="Helical" evidence="5">
    <location>
        <begin position="143"/>
        <end position="165"/>
    </location>
</feature>
<protein>
    <submittedName>
        <fullName evidence="7">Major Facilitator Superfamily protein</fullName>
    </submittedName>
</protein>
<feature type="transmembrane region" description="Helical" evidence="5">
    <location>
        <begin position="305"/>
        <end position="328"/>
    </location>
</feature>
<evidence type="ECO:0000259" key="6">
    <source>
        <dbReference type="PROSITE" id="PS50850"/>
    </source>
</evidence>
<keyword evidence="3 5" id="KW-1133">Transmembrane helix</keyword>
<evidence type="ECO:0000256" key="3">
    <source>
        <dbReference type="ARBA" id="ARBA00022989"/>
    </source>
</evidence>
<feature type="transmembrane region" description="Helical" evidence="5">
    <location>
        <begin position="171"/>
        <end position="191"/>
    </location>
</feature>
<feature type="transmembrane region" description="Helical" evidence="5">
    <location>
        <begin position="408"/>
        <end position="428"/>
    </location>
</feature>
<dbReference type="PANTHER" id="PTHR23501:SF154">
    <property type="entry name" value="MULTIDRUG-EFFLUX TRANSPORTER RV1634-RELATED"/>
    <property type="match status" value="1"/>
</dbReference>
<evidence type="ECO:0000256" key="4">
    <source>
        <dbReference type="ARBA" id="ARBA00023136"/>
    </source>
</evidence>
<feature type="transmembrane region" description="Helical" evidence="5">
    <location>
        <begin position="340"/>
        <end position="363"/>
    </location>
</feature>
<dbReference type="PANTHER" id="PTHR23501">
    <property type="entry name" value="MAJOR FACILITATOR SUPERFAMILY"/>
    <property type="match status" value="1"/>
</dbReference>
<dbReference type="Proteomes" id="UP000199019">
    <property type="component" value="Unassembled WGS sequence"/>
</dbReference>
<dbReference type="PROSITE" id="PS50850">
    <property type="entry name" value="MFS"/>
    <property type="match status" value="1"/>
</dbReference>
<feature type="transmembrane region" description="Helical" evidence="5">
    <location>
        <begin position="369"/>
        <end position="396"/>
    </location>
</feature>
<name>A0A1H9UPA8_9MICO</name>
<feature type="transmembrane region" description="Helical" evidence="5">
    <location>
        <begin position="114"/>
        <end position="131"/>
    </location>
</feature>
<feature type="transmembrane region" description="Helical" evidence="5">
    <location>
        <begin position="20"/>
        <end position="42"/>
    </location>
</feature>
<dbReference type="InterPro" id="IPR011701">
    <property type="entry name" value="MFS"/>
</dbReference>
<dbReference type="Gene3D" id="1.20.1720.10">
    <property type="entry name" value="Multidrug resistance protein D"/>
    <property type="match status" value="1"/>
</dbReference>
<gene>
    <name evidence="7" type="ORF">SAMN05216199_2035</name>
</gene>
<dbReference type="InterPro" id="IPR036259">
    <property type="entry name" value="MFS_trans_sf"/>
</dbReference>
<feature type="transmembrane region" description="Helical" evidence="5">
    <location>
        <begin position="216"/>
        <end position="233"/>
    </location>
</feature>
<sequence>MAPPDDHVRLGPFAPAYRLISVALVALITIIAFEAMAIGTAMPSAARDLDAVRSYGLAFSVLLTAQLLGIVLAGVWIDRSGPLPPLFVGQGLLAGGSATCAVAGALPVFLTGRAVTGLGAGLIVVTGYVVIGRAYPPATRPRVFSMLSAAWVLPSLVGAPVAAWLTTTWSWRVVFGVVVVPVLVTTVLVTARRPQLSASSVGVGPSGRDRRTRVRTAWAGLGIAAAAGALQYGTTDLEPRWSAQVAVALLGVAGVVLVAPLLVPAGTWRMARGLPSVVLSRSLMTAAFFGAITYVPLMLVGERGLSLRLAGIILSVGSLGWSAGSWLQGRDAADGHRDRLVTAGGAALSTGLVLLAATAWLGWPALVCAVALVLGGLGMGCATASMSVLTLSLTSAEDHGAASSSLQLADVLGSVLGIAAATAVFAALHTQAGADGPVYALIWAGLAVVAALVVPAGLRIRG</sequence>
<organism evidence="7 8">
    <name type="scientific">Pedococcus cremeus</name>
    <dbReference type="NCBI Taxonomy" id="587636"/>
    <lineage>
        <taxon>Bacteria</taxon>
        <taxon>Bacillati</taxon>
        <taxon>Actinomycetota</taxon>
        <taxon>Actinomycetes</taxon>
        <taxon>Micrococcales</taxon>
        <taxon>Intrasporangiaceae</taxon>
        <taxon>Pedococcus</taxon>
    </lineage>
</organism>
<dbReference type="GO" id="GO:0022857">
    <property type="term" value="F:transmembrane transporter activity"/>
    <property type="evidence" value="ECO:0007669"/>
    <property type="project" value="InterPro"/>
</dbReference>
<dbReference type="STRING" id="587636.SAMN05216199_2035"/>
<dbReference type="GO" id="GO:0005886">
    <property type="term" value="C:plasma membrane"/>
    <property type="evidence" value="ECO:0007669"/>
    <property type="project" value="UniProtKB-SubCell"/>
</dbReference>
<dbReference type="InterPro" id="IPR020846">
    <property type="entry name" value="MFS_dom"/>
</dbReference>
<dbReference type="EMBL" id="FOHB01000003">
    <property type="protein sequence ID" value="SES11212.1"/>
    <property type="molecule type" value="Genomic_DNA"/>
</dbReference>